<dbReference type="Proteomes" id="UP000291116">
    <property type="component" value="Unassembled WGS sequence"/>
</dbReference>
<name>A0A448ZI52_9STRA</name>
<protein>
    <submittedName>
        <fullName evidence="1">Uncharacterized protein</fullName>
    </submittedName>
</protein>
<gene>
    <name evidence="1" type="ORF">PSNMU_V1.4_AUG-EV-PASAV3_0086630</name>
</gene>
<sequence length="135" mass="15936">MVSTEEAKYKALAIIQLLNQSKTYLAVEEYERWHKHLRQEYKHEISIYVHEIFGDDGLIPCLFPDLPPPLERRQFEIVTARRRNRMRILPTESPVHKAKRFRSGINWNRPRESFQTTRLLGADPAQALIESCHVV</sequence>
<keyword evidence="2" id="KW-1185">Reference proteome</keyword>
<accession>A0A448ZI52</accession>
<proteinExistence type="predicted"/>
<reference evidence="1 2" key="1">
    <citation type="submission" date="2019-01" db="EMBL/GenBank/DDBJ databases">
        <authorList>
            <person name="Ferrante I. M."/>
        </authorList>
    </citation>
    <scope>NUCLEOTIDE SEQUENCE [LARGE SCALE GENOMIC DNA]</scope>
    <source>
        <strain evidence="1 2">B856</strain>
    </source>
</reference>
<evidence type="ECO:0000313" key="1">
    <source>
        <dbReference type="EMBL" id="VEU41730.1"/>
    </source>
</evidence>
<dbReference type="EMBL" id="CAACVS010000378">
    <property type="protein sequence ID" value="VEU41730.1"/>
    <property type="molecule type" value="Genomic_DNA"/>
</dbReference>
<organism evidence="1 2">
    <name type="scientific">Pseudo-nitzschia multistriata</name>
    <dbReference type="NCBI Taxonomy" id="183589"/>
    <lineage>
        <taxon>Eukaryota</taxon>
        <taxon>Sar</taxon>
        <taxon>Stramenopiles</taxon>
        <taxon>Ochrophyta</taxon>
        <taxon>Bacillariophyta</taxon>
        <taxon>Bacillariophyceae</taxon>
        <taxon>Bacillariophycidae</taxon>
        <taxon>Bacillariales</taxon>
        <taxon>Bacillariaceae</taxon>
        <taxon>Pseudo-nitzschia</taxon>
    </lineage>
</organism>
<dbReference type="AlphaFoldDB" id="A0A448ZI52"/>
<evidence type="ECO:0000313" key="2">
    <source>
        <dbReference type="Proteomes" id="UP000291116"/>
    </source>
</evidence>